<comment type="subcellular location">
    <subcellularLocation>
        <location evidence="1">Cytoplasm</location>
    </subcellularLocation>
    <subcellularLocation>
        <location evidence="1">Endosome</location>
    </subcellularLocation>
</comment>
<dbReference type="InterPro" id="IPR040608">
    <property type="entry name" value="Snf8/Vps36"/>
</dbReference>
<protein>
    <recommendedName>
        <fullName evidence="1">Vacuolar protein-sorting-associated protein 36</fullName>
    </recommendedName>
    <alternativeName>
        <fullName evidence="1">ESCRT-II complex subunit VPS36</fullName>
    </alternativeName>
</protein>
<dbReference type="Gene3D" id="1.10.10.10">
    <property type="entry name" value="Winged helix-like DNA-binding domain superfamily/Winged helix DNA-binding domain"/>
    <property type="match status" value="2"/>
</dbReference>
<keyword evidence="1" id="KW-0967">Endosome</keyword>
<dbReference type="SUPFAM" id="SSF46785">
    <property type="entry name" value="Winged helix' DNA-binding domain"/>
    <property type="match status" value="2"/>
</dbReference>
<dbReference type="PANTHER" id="PTHR13128">
    <property type="entry name" value="VACUOLAR PROTEIN-SORTING-ASSOCIATED PROTEIN 36"/>
    <property type="match status" value="1"/>
</dbReference>
<comment type="caution">
    <text evidence="2">The sequence shown here is derived from an EMBL/GenBank/DDBJ whole genome shotgun (WGS) entry which is preliminary data.</text>
</comment>
<dbReference type="InterPro" id="IPR036388">
    <property type="entry name" value="WH-like_DNA-bd_sf"/>
</dbReference>
<reference evidence="2" key="1">
    <citation type="submission" date="2022-03" db="EMBL/GenBank/DDBJ databases">
        <title>Draft genome sequence of Aduncisulcus paluster, a free-living microaerophilic Fornicata.</title>
        <authorList>
            <person name="Yuyama I."/>
            <person name="Kume K."/>
            <person name="Tamura T."/>
            <person name="Inagaki Y."/>
            <person name="Hashimoto T."/>
        </authorList>
    </citation>
    <scope>NUCLEOTIDE SEQUENCE</scope>
    <source>
        <strain evidence="2">NY0171</strain>
    </source>
</reference>
<dbReference type="Proteomes" id="UP001057375">
    <property type="component" value="Unassembled WGS sequence"/>
</dbReference>
<keyword evidence="3" id="KW-1185">Reference proteome</keyword>
<keyword evidence="1" id="KW-0813">Transport</keyword>
<comment type="similarity">
    <text evidence="1">Belongs to the VPS36 family.</text>
</comment>
<sequence length="385" mass="43103">MESKYFLPAILNGGGIPEFGKESQLADLSCSSEVTNGGTSFKVRVFFSDHNIYLVFPDSSAVKLPLKHILSINDEKQKLFTRQIIVRYPGEDFYFMGLKKKESASIYDKIFDICFKREVKPWQKAEREARKGTIDKGLFRMIEDSREGVRELVKKTLEQAGDLDLLVENAKQIKYVLDSARKKIADKAKESGEGEEDEDLIKANAFVQEIGLVNVTTKAQLADSDRFYTALGHEIFSTLNSYIRSNGGCVDAAVCYGILNKARGVMIVSPKDFILGCEKMKALGLGLELATIKTEIKDRNIRVLQVAGGFEKLCFENLQKLFDQKSGKYPRVKVSDVAKDLKISGQLALYILEKAEKSLILCRDVSPAGLVFYKNFFGDFTDGAK</sequence>
<evidence type="ECO:0000313" key="3">
    <source>
        <dbReference type="Proteomes" id="UP001057375"/>
    </source>
</evidence>
<accession>A0ABQ5K542</accession>
<proteinExistence type="inferred from homology"/>
<organism evidence="2 3">
    <name type="scientific">Aduncisulcus paluster</name>
    <dbReference type="NCBI Taxonomy" id="2918883"/>
    <lineage>
        <taxon>Eukaryota</taxon>
        <taxon>Metamonada</taxon>
        <taxon>Carpediemonas-like organisms</taxon>
        <taxon>Aduncisulcus</taxon>
    </lineage>
</organism>
<keyword evidence="1" id="KW-0653">Protein transport</keyword>
<dbReference type="Pfam" id="PF04157">
    <property type="entry name" value="EAP30"/>
    <property type="match status" value="1"/>
</dbReference>
<keyword evidence="1" id="KW-0963">Cytoplasm</keyword>
<comment type="function">
    <text evidence="1">Component of the ESCRT-II complex (endosomal sorting complex required for transport II), which is required for multivesicular body (MVB) formation and sorting of endosomal cargo proteins into MVBs.</text>
</comment>
<gene>
    <name evidence="2" type="ORF">ADUPG1_013962</name>
</gene>
<dbReference type="PANTHER" id="PTHR13128:SF12">
    <property type="entry name" value="VACUOLAR PROTEIN-SORTING-ASSOCIATED PROTEIN 36"/>
    <property type="match status" value="1"/>
</dbReference>
<dbReference type="InterPro" id="IPR037855">
    <property type="entry name" value="Vps36"/>
</dbReference>
<evidence type="ECO:0000256" key="1">
    <source>
        <dbReference type="RuleBase" id="RU367095"/>
    </source>
</evidence>
<evidence type="ECO:0000313" key="2">
    <source>
        <dbReference type="EMBL" id="GKT27673.1"/>
    </source>
</evidence>
<comment type="subunit">
    <text evidence="1">Component of the endosomal sorting complex required for transport II (ESCRT-II).</text>
</comment>
<dbReference type="EMBL" id="BQXS01012761">
    <property type="protein sequence ID" value="GKT27673.1"/>
    <property type="molecule type" value="Genomic_DNA"/>
</dbReference>
<dbReference type="InterPro" id="IPR036390">
    <property type="entry name" value="WH_DNA-bd_sf"/>
</dbReference>
<name>A0ABQ5K542_9EUKA</name>